<accession>A0A0D2F0X0</accession>
<gene>
    <name evidence="3" type="ORF">PV05_00767</name>
</gene>
<dbReference type="InterPro" id="IPR012312">
    <property type="entry name" value="Hemerythrin-like"/>
</dbReference>
<keyword evidence="4" id="KW-1185">Reference proteome</keyword>
<organism evidence="3 4">
    <name type="scientific">Exophiala xenobiotica</name>
    <dbReference type="NCBI Taxonomy" id="348802"/>
    <lineage>
        <taxon>Eukaryota</taxon>
        <taxon>Fungi</taxon>
        <taxon>Dikarya</taxon>
        <taxon>Ascomycota</taxon>
        <taxon>Pezizomycotina</taxon>
        <taxon>Eurotiomycetes</taxon>
        <taxon>Chaetothyriomycetidae</taxon>
        <taxon>Chaetothyriales</taxon>
        <taxon>Herpotrichiellaceae</taxon>
        <taxon>Exophiala</taxon>
    </lineage>
</organism>
<feature type="domain" description="Hemerythrin-like" evidence="2">
    <location>
        <begin position="152"/>
        <end position="277"/>
    </location>
</feature>
<dbReference type="AlphaFoldDB" id="A0A0D2F0X0"/>
<proteinExistence type="predicted"/>
<dbReference type="EMBL" id="KN847317">
    <property type="protein sequence ID" value="KIW60560.1"/>
    <property type="molecule type" value="Genomic_DNA"/>
</dbReference>
<dbReference type="OrthoDB" id="10044044at2759"/>
<dbReference type="Proteomes" id="UP000054342">
    <property type="component" value="Unassembled WGS sequence"/>
</dbReference>
<dbReference type="PANTHER" id="PTHR38048:SF1">
    <property type="entry name" value="HEMERYTHRIN-LIKE DOMAIN-CONTAINING PROTEIN"/>
    <property type="match status" value="1"/>
</dbReference>
<dbReference type="Pfam" id="PF01814">
    <property type="entry name" value="Hemerythrin"/>
    <property type="match status" value="1"/>
</dbReference>
<dbReference type="CDD" id="cd12108">
    <property type="entry name" value="Hr-like"/>
    <property type="match status" value="1"/>
</dbReference>
<dbReference type="InterPro" id="IPR053206">
    <property type="entry name" value="Dimeric_xanthone_biosynth"/>
</dbReference>
<evidence type="ECO:0000256" key="1">
    <source>
        <dbReference type="SAM" id="MobiDB-lite"/>
    </source>
</evidence>
<dbReference type="PANTHER" id="PTHR38048">
    <property type="entry name" value="EXPRESSED PROTEIN"/>
    <property type="match status" value="1"/>
</dbReference>
<dbReference type="GeneID" id="25322675"/>
<dbReference type="HOGENOM" id="CLU_074846_0_0_1"/>
<reference evidence="3 4" key="1">
    <citation type="submission" date="2015-01" db="EMBL/GenBank/DDBJ databases">
        <title>The Genome Sequence of Exophiala xenobiotica CBS118157.</title>
        <authorList>
            <consortium name="The Broad Institute Genomics Platform"/>
            <person name="Cuomo C."/>
            <person name="de Hoog S."/>
            <person name="Gorbushina A."/>
            <person name="Stielow B."/>
            <person name="Teixiera M."/>
            <person name="Abouelleil A."/>
            <person name="Chapman S.B."/>
            <person name="Priest M."/>
            <person name="Young S.K."/>
            <person name="Wortman J."/>
            <person name="Nusbaum C."/>
            <person name="Birren B."/>
        </authorList>
    </citation>
    <scope>NUCLEOTIDE SEQUENCE [LARGE SCALE GENOMIC DNA]</scope>
    <source>
        <strain evidence="3 4">CBS 118157</strain>
    </source>
</reference>
<sequence length="298" mass="33421">MRRYFWVLSSLSLSLTILMVAIALASVLRSHITGLAASMLNVAYSLSGNLPGVFGRQKAALAFYSSSSSGLSTAATTAFAPTSLSTASRISQAQVSSSGAERSSKSISTMTTPEQNGAMPEPPLDSTQAAKQPELPKLSAEQFRVYNRLAVMMNQYHNHFRYTWNMLYKTCTSGSRPASMSIRGFISQGLHLCQALTIHHTIEERHVFPELAERMPLFRENDHLIAQHELIHEGLVKMENYLDACRTGERELRLPELKEVMDSFGEVLWTHLDDEVEQLGAENMRKYWTKEEILSMNW</sequence>
<dbReference type="RefSeq" id="XP_013321144.1">
    <property type="nucleotide sequence ID" value="XM_013465690.1"/>
</dbReference>
<name>A0A0D2F0X0_9EURO</name>
<evidence type="ECO:0000313" key="4">
    <source>
        <dbReference type="Proteomes" id="UP000054342"/>
    </source>
</evidence>
<feature type="compositionally biased region" description="Polar residues" evidence="1">
    <location>
        <begin position="91"/>
        <end position="115"/>
    </location>
</feature>
<feature type="region of interest" description="Disordered" evidence="1">
    <location>
        <begin position="91"/>
        <end position="133"/>
    </location>
</feature>
<dbReference type="STRING" id="348802.A0A0D2F0X0"/>
<evidence type="ECO:0000259" key="2">
    <source>
        <dbReference type="Pfam" id="PF01814"/>
    </source>
</evidence>
<evidence type="ECO:0000313" key="3">
    <source>
        <dbReference type="EMBL" id="KIW60560.1"/>
    </source>
</evidence>
<protein>
    <recommendedName>
        <fullName evidence="2">Hemerythrin-like domain-containing protein</fullName>
    </recommendedName>
</protein>
<dbReference type="Gene3D" id="1.20.120.520">
    <property type="entry name" value="nmb1532 protein domain like"/>
    <property type="match status" value="1"/>
</dbReference>